<name>A0AA86T1T0_9FABA</name>
<evidence type="ECO:0000313" key="2">
    <source>
        <dbReference type="Proteomes" id="UP001189624"/>
    </source>
</evidence>
<gene>
    <name evidence="1" type="ORF">AYBTSS11_LOCUS27271</name>
</gene>
<reference evidence="1" key="1">
    <citation type="submission" date="2023-10" db="EMBL/GenBank/DDBJ databases">
        <authorList>
            <person name="Domelevo Entfellner J.-B."/>
        </authorList>
    </citation>
    <scope>NUCLEOTIDE SEQUENCE</scope>
</reference>
<dbReference type="EMBL" id="OY731406">
    <property type="protein sequence ID" value="CAJ1975169.1"/>
    <property type="molecule type" value="Genomic_DNA"/>
</dbReference>
<protein>
    <submittedName>
        <fullName evidence="1">Uncharacterized protein</fullName>
    </submittedName>
</protein>
<dbReference type="AlphaFoldDB" id="A0AA86T1T0"/>
<keyword evidence="2" id="KW-1185">Reference proteome</keyword>
<evidence type="ECO:0000313" key="1">
    <source>
        <dbReference type="EMBL" id="CAJ1975169.1"/>
    </source>
</evidence>
<accession>A0AA86T1T0</accession>
<organism evidence="1 2">
    <name type="scientific">Sphenostylis stenocarpa</name>
    <dbReference type="NCBI Taxonomy" id="92480"/>
    <lineage>
        <taxon>Eukaryota</taxon>
        <taxon>Viridiplantae</taxon>
        <taxon>Streptophyta</taxon>
        <taxon>Embryophyta</taxon>
        <taxon>Tracheophyta</taxon>
        <taxon>Spermatophyta</taxon>
        <taxon>Magnoliopsida</taxon>
        <taxon>eudicotyledons</taxon>
        <taxon>Gunneridae</taxon>
        <taxon>Pentapetalae</taxon>
        <taxon>rosids</taxon>
        <taxon>fabids</taxon>
        <taxon>Fabales</taxon>
        <taxon>Fabaceae</taxon>
        <taxon>Papilionoideae</taxon>
        <taxon>50 kb inversion clade</taxon>
        <taxon>NPAAA clade</taxon>
        <taxon>indigoferoid/millettioid clade</taxon>
        <taxon>Phaseoleae</taxon>
        <taxon>Sphenostylis</taxon>
    </lineage>
</organism>
<sequence length="174" mass="19882">MQRSRAVQPTSRWIFAGGHQLRCDLVPPTACLVSCRRNTPDLRLYLRGTVKFAISLSYKELRSYMVHIFSHRYGSYVVFHGCNLKLVYWYCTPCMIEVKIGSYCICILEAKLGNDGSKNWNEKLEPISLSSSLVIHPAIGLRFPFRNLLHLNEVVRTATIEKNAHGGARNRPEK</sequence>
<proteinExistence type="predicted"/>
<dbReference type="Proteomes" id="UP001189624">
    <property type="component" value="Chromosome 9"/>
</dbReference>
<dbReference type="Gramene" id="rna-AYBTSS11_LOCUS27271">
    <property type="protein sequence ID" value="CAJ1975169.1"/>
    <property type="gene ID" value="gene-AYBTSS11_LOCUS27271"/>
</dbReference>